<dbReference type="Gene3D" id="3.30.420.10">
    <property type="entry name" value="Ribonuclease H-like superfamily/Ribonuclease H"/>
    <property type="match status" value="1"/>
</dbReference>
<sequence>MMDVGFTGARFTWTNKRPLQALIQERIDRFFVNPSWCLLFPDAKVVHLTRCHSDHCPVLLDMQPRSSIGRRRPFRFQSCWLSDPSFPQVVSRAWHLNAALAEAVKNFTEGAANWNRLHFGNIFEKKKNIMARLNGIQRAISTRPSNFLLNLENDLHQKLEVVLSQEEELWALKSRVNWMIQGDRNTAFYHVSTLVRRKRNQILAIKDSSGEWIHEENGIKDFIRRGFEGVYTSSLLSSSRGNPLVSQWQAKLSEEEKRSISGAASEEEIKSALWSLSPFKAPGPDGLHAGFFQRFWMVVGKSVVEEVGKIFAERKVPEYLNRTHIALIPKVQGPETLGNYRPISLCNTIYKVVTKIIVARLRPFLDKLISPLQSAFVPGRKSVDNAIIVQEIIHSLSRKRGKVGYMALKIDLEKAYDKLEWNFIREMMIRANFPKDLVDIIMSCVSTVSTEILLNGETLDPIYPSRGIRQGDPLSPYLFILCMEFLGQLIQDKCNAKLWQPVKVSQSGPAFSHMFFADDLVLFARADATNCSMIRDVLDEFCSMSGQTVSEAKSRVFFSPNVDRDSRESFCDILGFRSTPSIGKYLGFPIRHTGSSSQDFNFILDRVKNKLAGWKANLLSLAGRTVLIQASSSAIPAYVMQCIQLPVRILDGIDRVNRNFLWGSSEATKKVHWVGWHKVAKPKEEGGLGLQAAKGRNNALLAKLNWRFHTETDALWSQVLRQKYCNNRRVNASNVNRLPCSPIWRAMKKGMGTFNKGAMWTIGRDSTLNFWLDRWMAQGPLRHLIQGPLTQEASQLKVKDVLTDEGWQWGQIPFDLPSELKSLIQAIPVSAVSRGRDKLAWAGNPRGSFDLKSAYTNSIGDDSPQTKLGWVWKIEALPRIKSFIWQCGHNSIGVKGCLVKRGMGEDDCCPICHVDSETILHALRDCIRVKAVWGQLGIGLQNRDFWMNDTQEWLRSNGKDSSIRGGIQWRILFPIAVWNIWKSRNQNVFNGKSINPGLAAFIRGQAIEFLCCATSPRHNVCKVIKRIRWERPPFGWKKLNTDGSYMGSNGSAGCGGVVRDDQGRWISGFTKHIGSASSFVAELWGLRDGLVLCNNLNIQCLVVEVDARVIMDAVLNSDYVNMVVSPLLDDCRHLLSCFHQVQVRHCFRQANRCADTLARMGSDQRVDYSVFLGPPEDVVEAFEADFAGLFFDRRCSVLAGGP</sequence>
<dbReference type="SUPFAM" id="SSF56219">
    <property type="entry name" value="DNase I-like"/>
    <property type="match status" value="1"/>
</dbReference>
<dbReference type="InterPro" id="IPR036691">
    <property type="entry name" value="Endo/exonu/phosph_ase_sf"/>
</dbReference>
<gene>
    <name evidence="2" type="ORF">CFP56_022228</name>
</gene>
<dbReference type="CDD" id="cd06222">
    <property type="entry name" value="RNase_H_like"/>
    <property type="match status" value="1"/>
</dbReference>
<dbReference type="CDD" id="cd01650">
    <property type="entry name" value="RT_nLTR_like"/>
    <property type="match status" value="1"/>
</dbReference>
<dbReference type="PROSITE" id="PS50878">
    <property type="entry name" value="RT_POL"/>
    <property type="match status" value="1"/>
</dbReference>
<evidence type="ECO:0000313" key="2">
    <source>
        <dbReference type="EMBL" id="KAK7836719.1"/>
    </source>
</evidence>
<dbReference type="AlphaFoldDB" id="A0AAW0KBN4"/>
<comment type="caution">
    <text evidence="2">The sequence shown here is derived from an EMBL/GenBank/DDBJ whole genome shotgun (WGS) entry which is preliminary data.</text>
</comment>
<feature type="domain" description="Reverse transcriptase" evidence="1">
    <location>
        <begin position="309"/>
        <end position="590"/>
    </location>
</feature>
<dbReference type="InterPro" id="IPR036397">
    <property type="entry name" value="RNaseH_sf"/>
</dbReference>
<reference evidence="2 3" key="1">
    <citation type="journal article" date="2018" name="Sci. Data">
        <title>The draft genome sequence of cork oak.</title>
        <authorList>
            <person name="Ramos A.M."/>
            <person name="Usie A."/>
            <person name="Barbosa P."/>
            <person name="Barros P.M."/>
            <person name="Capote T."/>
            <person name="Chaves I."/>
            <person name="Simoes F."/>
            <person name="Abreu I."/>
            <person name="Carrasquinho I."/>
            <person name="Faro C."/>
            <person name="Guimaraes J.B."/>
            <person name="Mendonca D."/>
            <person name="Nobrega F."/>
            <person name="Rodrigues L."/>
            <person name="Saibo N.J.M."/>
            <person name="Varela M.C."/>
            <person name="Egas C."/>
            <person name="Matos J."/>
            <person name="Miguel C.M."/>
            <person name="Oliveira M.M."/>
            <person name="Ricardo C.P."/>
            <person name="Goncalves S."/>
        </authorList>
    </citation>
    <scope>NUCLEOTIDE SEQUENCE [LARGE SCALE GENOMIC DNA]</scope>
    <source>
        <strain evidence="3">cv. HL8</strain>
    </source>
</reference>
<dbReference type="PANTHER" id="PTHR33116">
    <property type="entry name" value="REVERSE TRANSCRIPTASE ZINC-BINDING DOMAIN-CONTAINING PROTEIN-RELATED-RELATED"/>
    <property type="match status" value="1"/>
</dbReference>
<dbReference type="SUPFAM" id="SSF53098">
    <property type="entry name" value="Ribonuclease H-like"/>
    <property type="match status" value="1"/>
</dbReference>
<dbReference type="Pfam" id="PF13456">
    <property type="entry name" value="RVT_3"/>
    <property type="match status" value="1"/>
</dbReference>
<dbReference type="PANTHER" id="PTHR33116:SF86">
    <property type="entry name" value="REVERSE TRANSCRIPTASE DOMAIN-CONTAINING PROTEIN"/>
    <property type="match status" value="1"/>
</dbReference>
<protein>
    <submittedName>
        <fullName evidence="2">Ribonuclease h protein</fullName>
    </submittedName>
</protein>
<dbReference type="Proteomes" id="UP000237347">
    <property type="component" value="Unassembled WGS sequence"/>
</dbReference>
<evidence type="ECO:0000313" key="3">
    <source>
        <dbReference type="Proteomes" id="UP000237347"/>
    </source>
</evidence>
<proteinExistence type="predicted"/>
<dbReference type="InterPro" id="IPR002156">
    <property type="entry name" value="RNaseH_domain"/>
</dbReference>
<dbReference type="Pfam" id="PF13966">
    <property type="entry name" value="zf-RVT"/>
    <property type="match status" value="1"/>
</dbReference>
<evidence type="ECO:0000259" key="1">
    <source>
        <dbReference type="PROSITE" id="PS50878"/>
    </source>
</evidence>
<dbReference type="InterPro" id="IPR044730">
    <property type="entry name" value="RNase_H-like_dom_plant"/>
</dbReference>
<dbReference type="GO" id="GO:0003676">
    <property type="term" value="F:nucleic acid binding"/>
    <property type="evidence" value="ECO:0007669"/>
    <property type="project" value="InterPro"/>
</dbReference>
<dbReference type="Pfam" id="PF00078">
    <property type="entry name" value="RVT_1"/>
    <property type="match status" value="1"/>
</dbReference>
<dbReference type="SUPFAM" id="SSF56672">
    <property type="entry name" value="DNA/RNA polymerases"/>
    <property type="match status" value="1"/>
</dbReference>
<name>A0AAW0KBN4_QUESU</name>
<dbReference type="EMBL" id="PKMF04000346">
    <property type="protein sequence ID" value="KAK7836719.1"/>
    <property type="molecule type" value="Genomic_DNA"/>
</dbReference>
<dbReference type="Gene3D" id="3.60.10.10">
    <property type="entry name" value="Endonuclease/exonuclease/phosphatase"/>
    <property type="match status" value="1"/>
</dbReference>
<keyword evidence="3" id="KW-1185">Reference proteome</keyword>
<accession>A0AAW0KBN4</accession>
<dbReference type="InterPro" id="IPR043502">
    <property type="entry name" value="DNA/RNA_pol_sf"/>
</dbReference>
<dbReference type="InterPro" id="IPR026960">
    <property type="entry name" value="RVT-Znf"/>
</dbReference>
<dbReference type="InterPro" id="IPR012337">
    <property type="entry name" value="RNaseH-like_sf"/>
</dbReference>
<dbReference type="GO" id="GO:0004523">
    <property type="term" value="F:RNA-DNA hybrid ribonuclease activity"/>
    <property type="evidence" value="ECO:0007669"/>
    <property type="project" value="InterPro"/>
</dbReference>
<dbReference type="InterPro" id="IPR000477">
    <property type="entry name" value="RT_dom"/>
</dbReference>
<organism evidence="2 3">
    <name type="scientific">Quercus suber</name>
    <name type="common">Cork oak</name>
    <dbReference type="NCBI Taxonomy" id="58331"/>
    <lineage>
        <taxon>Eukaryota</taxon>
        <taxon>Viridiplantae</taxon>
        <taxon>Streptophyta</taxon>
        <taxon>Embryophyta</taxon>
        <taxon>Tracheophyta</taxon>
        <taxon>Spermatophyta</taxon>
        <taxon>Magnoliopsida</taxon>
        <taxon>eudicotyledons</taxon>
        <taxon>Gunneridae</taxon>
        <taxon>Pentapetalae</taxon>
        <taxon>rosids</taxon>
        <taxon>fabids</taxon>
        <taxon>Fagales</taxon>
        <taxon>Fagaceae</taxon>
        <taxon>Quercus</taxon>
    </lineage>
</organism>